<evidence type="ECO:0000313" key="1">
    <source>
        <dbReference type="EMBL" id="KAF1966426.1"/>
    </source>
</evidence>
<dbReference type="Proteomes" id="UP000800036">
    <property type="component" value="Unassembled WGS sequence"/>
</dbReference>
<sequence length="118" mass="13236">MANLAPTYRNQDRWPEAEALFMQVMETRKTKLGADHPSTLTSMNNLSVTYKHQGRWTEAEALDVQTILNLWSSQTLTSMSSLAYTLKDQGSTSRAISLIEDCCDLQTVALGPQHPYTI</sequence>
<reference evidence="1" key="1">
    <citation type="journal article" date="2020" name="Stud. Mycol.">
        <title>101 Dothideomycetes genomes: a test case for predicting lifestyles and emergence of pathogens.</title>
        <authorList>
            <person name="Haridas S."/>
            <person name="Albert R."/>
            <person name="Binder M."/>
            <person name="Bloem J."/>
            <person name="Labutti K."/>
            <person name="Salamov A."/>
            <person name="Andreopoulos B."/>
            <person name="Baker S."/>
            <person name="Barry K."/>
            <person name="Bills G."/>
            <person name="Bluhm B."/>
            <person name="Cannon C."/>
            <person name="Castanera R."/>
            <person name="Culley D."/>
            <person name="Daum C."/>
            <person name="Ezra D."/>
            <person name="Gonzalez J."/>
            <person name="Henrissat B."/>
            <person name="Kuo A."/>
            <person name="Liang C."/>
            <person name="Lipzen A."/>
            <person name="Lutzoni F."/>
            <person name="Magnuson J."/>
            <person name="Mondo S."/>
            <person name="Nolan M."/>
            <person name="Ohm R."/>
            <person name="Pangilinan J."/>
            <person name="Park H.-J."/>
            <person name="Ramirez L."/>
            <person name="Alfaro M."/>
            <person name="Sun H."/>
            <person name="Tritt A."/>
            <person name="Yoshinaga Y."/>
            <person name="Zwiers L.-H."/>
            <person name="Turgeon B."/>
            <person name="Goodwin S."/>
            <person name="Spatafora J."/>
            <person name="Crous P."/>
            <person name="Grigoriev I."/>
        </authorList>
    </citation>
    <scope>NUCLEOTIDE SEQUENCE</scope>
    <source>
        <strain evidence="1">CBS 107.79</strain>
    </source>
</reference>
<dbReference type="Pfam" id="PF13374">
    <property type="entry name" value="TPR_10"/>
    <property type="match status" value="1"/>
</dbReference>
<dbReference type="EMBL" id="ML976746">
    <property type="protein sequence ID" value="KAF1966426.1"/>
    <property type="molecule type" value="Genomic_DNA"/>
</dbReference>
<dbReference type="SUPFAM" id="SSF48452">
    <property type="entry name" value="TPR-like"/>
    <property type="match status" value="1"/>
</dbReference>
<dbReference type="InterPro" id="IPR011990">
    <property type="entry name" value="TPR-like_helical_dom_sf"/>
</dbReference>
<evidence type="ECO:0000313" key="2">
    <source>
        <dbReference type="Proteomes" id="UP000800036"/>
    </source>
</evidence>
<dbReference type="Gene3D" id="1.25.40.10">
    <property type="entry name" value="Tetratricopeptide repeat domain"/>
    <property type="match status" value="1"/>
</dbReference>
<dbReference type="PANTHER" id="PTHR46082:SF11">
    <property type="entry name" value="AAA+ ATPASE DOMAIN-CONTAINING PROTEIN-RELATED"/>
    <property type="match status" value="1"/>
</dbReference>
<name>A0A6A5UU30_9PLEO</name>
<organism evidence="1 2">
    <name type="scientific">Bimuria novae-zelandiae CBS 107.79</name>
    <dbReference type="NCBI Taxonomy" id="1447943"/>
    <lineage>
        <taxon>Eukaryota</taxon>
        <taxon>Fungi</taxon>
        <taxon>Dikarya</taxon>
        <taxon>Ascomycota</taxon>
        <taxon>Pezizomycotina</taxon>
        <taxon>Dothideomycetes</taxon>
        <taxon>Pleosporomycetidae</taxon>
        <taxon>Pleosporales</taxon>
        <taxon>Massarineae</taxon>
        <taxon>Didymosphaeriaceae</taxon>
        <taxon>Bimuria</taxon>
    </lineage>
</organism>
<proteinExistence type="predicted"/>
<dbReference type="OrthoDB" id="5986190at2759"/>
<keyword evidence="2" id="KW-1185">Reference proteome</keyword>
<accession>A0A6A5UU30</accession>
<dbReference type="PANTHER" id="PTHR46082">
    <property type="entry name" value="ATP/GTP-BINDING PROTEIN-RELATED"/>
    <property type="match status" value="1"/>
</dbReference>
<dbReference type="Pfam" id="PF13424">
    <property type="entry name" value="TPR_12"/>
    <property type="match status" value="1"/>
</dbReference>
<protein>
    <submittedName>
        <fullName evidence="1">Kinesin light chain</fullName>
    </submittedName>
</protein>
<gene>
    <name evidence="1" type="ORF">BU23DRAFT_518038</name>
</gene>
<dbReference type="AlphaFoldDB" id="A0A6A5UU30"/>
<dbReference type="InterPro" id="IPR053137">
    <property type="entry name" value="NLR-like"/>
</dbReference>